<dbReference type="InterPro" id="IPR000014">
    <property type="entry name" value="PAS"/>
</dbReference>
<dbReference type="InterPro" id="IPR042095">
    <property type="entry name" value="SUMF_sf"/>
</dbReference>
<dbReference type="Proteomes" id="UP000663929">
    <property type="component" value="Chromosome"/>
</dbReference>
<dbReference type="SMART" id="SM00091">
    <property type="entry name" value="PAS"/>
    <property type="match status" value="1"/>
</dbReference>
<accession>A0A8A4TYQ4</accession>
<protein>
    <submittedName>
        <fullName evidence="4">PAS domain-containing protein</fullName>
    </submittedName>
</protein>
<dbReference type="KEGG" id="scor:J3U87_17400"/>
<evidence type="ECO:0000313" key="4">
    <source>
        <dbReference type="EMBL" id="QTD54224.1"/>
    </source>
</evidence>
<keyword evidence="5" id="KW-1185">Reference proteome</keyword>
<dbReference type="InterPro" id="IPR016187">
    <property type="entry name" value="CTDL_fold"/>
</dbReference>
<feature type="transmembrane region" description="Helical" evidence="2">
    <location>
        <begin position="46"/>
        <end position="66"/>
    </location>
</feature>
<sequence length="717" mass="82509">MDEAANILMITVFWLLVILWIVVPAVTASHFKARPLINNNKSLGPVYWGFIFLSIAILLDSIYWALANSRRVEFLTLDFDFYNGFYVSLVKLLLLAGAVMFVRTFYKTLERLENRVEALYFTRFAAQSIDAIGVLDIDGTVLFWNQGAEKLFGFESAAVVGKSVNSFLVPDRYHEHLDKILNHVMLSKKPVRFRSSRRTINRTEILVDISISPMINSEGTYEGFFGVMREVPLLEKDSIQTLEALAESLPVPLPSKLESDTQNKENTIFNLKNIIEERYTGFFGAKVLWMAIFTLAPFMLGLKIDFLSLKFSLATVVYIVYHCLGLYIWINVHQLRHLNSHLPVHKKEKDYRKLLNIHKNFVSHLEKTVIALIILTVLSKGMFTWGHREIILPFPPFVYNVLGVTKPISGSSIETEARSADLEKEPSKKDIKTNSESIKHQHSAIRDQVMRFNPKMIRVEGGVILPPETEHNPSYLHSPLERQPKKINPFLVSETRITKELFQSAMKSYYIETGKKNRFSKSSTFAQNDSPNFSTTWRESLLFCNRLSEMNNLEKAYEFKKNKIIFLKDSTGFRLLSDHEWRYAAQIFHPALFQDNRNEKIQLKSFFNTSSPPVVTSIRALTLRELGLYGITDNFPEWIWNSAMQKSKDGETYIPIPSIENLQNASSQNLIPHRDTLPIYLSEKPFSERPMHHRDAGIRIARSIPDKNTISKENPEN</sequence>
<dbReference type="GO" id="GO:0006355">
    <property type="term" value="P:regulation of DNA-templated transcription"/>
    <property type="evidence" value="ECO:0007669"/>
    <property type="project" value="InterPro"/>
</dbReference>
<feature type="transmembrane region" description="Helical" evidence="2">
    <location>
        <begin position="311"/>
        <end position="330"/>
    </location>
</feature>
<feature type="region of interest" description="Disordered" evidence="1">
    <location>
        <begin position="415"/>
        <end position="443"/>
    </location>
</feature>
<evidence type="ECO:0000259" key="3">
    <source>
        <dbReference type="PROSITE" id="PS50112"/>
    </source>
</evidence>
<dbReference type="SUPFAM" id="SSF55785">
    <property type="entry name" value="PYP-like sensor domain (PAS domain)"/>
    <property type="match status" value="1"/>
</dbReference>
<dbReference type="Pfam" id="PF03781">
    <property type="entry name" value="FGE-sulfatase"/>
    <property type="match status" value="1"/>
</dbReference>
<feature type="transmembrane region" description="Helical" evidence="2">
    <location>
        <begin position="6"/>
        <end position="26"/>
    </location>
</feature>
<dbReference type="PROSITE" id="PS50112">
    <property type="entry name" value="PAS"/>
    <property type="match status" value="1"/>
</dbReference>
<feature type="transmembrane region" description="Helical" evidence="2">
    <location>
        <begin position="86"/>
        <end position="106"/>
    </location>
</feature>
<dbReference type="AlphaFoldDB" id="A0A8A4TYQ4"/>
<feature type="domain" description="PAS" evidence="3">
    <location>
        <begin position="130"/>
        <end position="188"/>
    </location>
</feature>
<dbReference type="Gene3D" id="3.90.1580.10">
    <property type="entry name" value="paralog of FGE (formylglycine-generating enzyme)"/>
    <property type="match status" value="1"/>
</dbReference>
<dbReference type="RefSeq" id="WP_237384322.1">
    <property type="nucleotide sequence ID" value="NZ_CP071793.1"/>
</dbReference>
<dbReference type="Pfam" id="PF00989">
    <property type="entry name" value="PAS"/>
    <property type="match status" value="1"/>
</dbReference>
<dbReference type="CDD" id="cd00130">
    <property type="entry name" value="PAS"/>
    <property type="match status" value="1"/>
</dbReference>
<keyword evidence="2" id="KW-1133">Transmembrane helix</keyword>
<keyword evidence="2" id="KW-0812">Transmembrane</keyword>
<dbReference type="SUPFAM" id="SSF56436">
    <property type="entry name" value="C-type lectin-like"/>
    <property type="match status" value="1"/>
</dbReference>
<dbReference type="EMBL" id="CP071793">
    <property type="protein sequence ID" value="QTD54224.1"/>
    <property type="molecule type" value="Genomic_DNA"/>
</dbReference>
<evidence type="ECO:0000313" key="5">
    <source>
        <dbReference type="Proteomes" id="UP000663929"/>
    </source>
</evidence>
<dbReference type="InterPro" id="IPR013767">
    <property type="entry name" value="PAS_fold"/>
</dbReference>
<dbReference type="InterPro" id="IPR005532">
    <property type="entry name" value="SUMF_dom"/>
</dbReference>
<organism evidence="4 5">
    <name type="scientific">Sulfidibacter corallicola</name>
    <dbReference type="NCBI Taxonomy" id="2818388"/>
    <lineage>
        <taxon>Bacteria</taxon>
        <taxon>Pseudomonadati</taxon>
        <taxon>Acidobacteriota</taxon>
        <taxon>Holophagae</taxon>
        <taxon>Acanthopleuribacterales</taxon>
        <taxon>Acanthopleuribacteraceae</taxon>
        <taxon>Sulfidibacter</taxon>
    </lineage>
</organism>
<gene>
    <name evidence="4" type="ORF">J3U87_17400</name>
</gene>
<keyword evidence="2" id="KW-0472">Membrane</keyword>
<feature type="transmembrane region" description="Helical" evidence="2">
    <location>
        <begin position="368"/>
        <end position="386"/>
    </location>
</feature>
<dbReference type="NCBIfam" id="TIGR00229">
    <property type="entry name" value="sensory_box"/>
    <property type="match status" value="1"/>
</dbReference>
<evidence type="ECO:0000256" key="2">
    <source>
        <dbReference type="SAM" id="Phobius"/>
    </source>
</evidence>
<name>A0A8A4TYQ4_SULCO</name>
<proteinExistence type="predicted"/>
<evidence type="ECO:0000256" key="1">
    <source>
        <dbReference type="SAM" id="MobiDB-lite"/>
    </source>
</evidence>
<dbReference type="InterPro" id="IPR035965">
    <property type="entry name" value="PAS-like_dom_sf"/>
</dbReference>
<dbReference type="Gene3D" id="3.30.450.20">
    <property type="entry name" value="PAS domain"/>
    <property type="match status" value="1"/>
</dbReference>
<feature type="transmembrane region" description="Helical" evidence="2">
    <location>
        <begin position="279"/>
        <end position="299"/>
    </location>
</feature>
<reference evidence="4" key="1">
    <citation type="submission" date="2021-03" db="EMBL/GenBank/DDBJ databases">
        <title>Acanthopleuribacteraceae sp. M133.</title>
        <authorList>
            <person name="Wang G."/>
        </authorList>
    </citation>
    <scope>NUCLEOTIDE SEQUENCE</scope>
    <source>
        <strain evidence="4">M133</strain>
    </source>
</reference>